<comment type="caution">
    <text evidence="3">The sequence shown here is derived from an EMBL/GenBank/DDBJ whole genome shotgun (WGS) entry which is preliminary data.</text>
</comment>
<evidence type="ECO:0000259" key="2">
    <source>
        <dbReference type="Pfam" id="PF20703"/>
    </source>
</evidence>
<dbReference type="SUPFAM" id="SSF52540">
    <property type="entry name" value="P-loop containing nucleoside triphosphate hydrolases"/>
    <property type="match status" value="1"/>
</dbReference>
<sequence>MSTTTDKFQSRYPGPVPFSAAYRELFFGREDDISQLISLIRNKQVTVLFGRSGFGKSSLINAGLCPLLEHTYFNKPGDTPATATRTTLTAEDITDEATSFAAVREEVPAGFYPDEKPYRIIKIRFEINPAGKSQSLVSQFKEQLWAHCNCDDNALFLSALGIPKEEVSAWQLFKTLQLQSEETHTAILLIMDQFEQVFDAPPKEFRQLAIALSEVLYNRMPAPFLHSLKTSGLAKSADPGTLMQLDFLEKGIPIRLLIGIRADKLYLLDDLGDDIPIIFNNRYRLKRLPAFKMDEVICNPATEKGSFASRPFLYTAEAVAKIKDYLTVKQNNKQEIKVETFLLQIICQHLEEQAMLKQAQTDKLIIIGDDDVKNLKDITKNYYKQIFSKPAPTLSENGRTGKTEKPFTPLEKIQIRYLIERKLINEKTRTRICLDKTFVYSLGFDELLLNKLLKTRIVRRELNTVSGESYELSHDAFIQPVLEASQDHELGDLRTAIMGQFTSLFENMGAKESGKVKQLLREHLLDKEGNLLSIQTSLLKSEEWDLLQTMKRNKALIRVEGIQQEGNARAPKTYMLNEVYQDAAISLLNIEQGAKQKRKYASLLSLAGAFLLMLIIIGIVMFKSWRLYYRERALNASIAIPFLLNSDTTQADEQLYALKTAYDQTQRDTARYQSIGKKLVDVFNANGILGTRICMPGKSVESYSLSVINDIFLVTYIDTLKQPEKYTLPGTFEMTPPPPPPNMNKLRDAALYLHAGQDTIVYRGVNAAGFVENAPYLFIKRKDSLYFYELSAQHPPQLAAQMHFRLNNNSLPKEQLQQLDEASNFTVKAFIPKAANREARAYVFTETGFNYTSCLWLLKAGGIEKSLCINAVSQRIYYNTKDSVVITTNDVNGEAGIFNYDLQRRQQLSAKGDYFLLTPVALQLPHLLYGKWRDSTFQIMICNFKGDSLGSKTFSTPWNNVYFDRYNHLVVSEKDSIRFLAQDLSIIKTIPVPVQAASSQVLYALNHQLNALFFNEALIGLYNNGGTRYSTTLPDAINAAWFSNTGDTVFAQCGKLLYILDKKLTVMKKLQNDAPFIDRLAGFKTYSYLLLADLHEKQVQEINSADAASISRWISRYKHPEALTDEQLKAYGLEKRNLLTFIIKLFL</sequence>
<dbReference type="Pfam" id="PF20703">
    <property type="entry name" value="nSTAND1"/>
    <property type="match status" value="1"/>
</dbReference>
<dbReference type="Gene3D" id="3.40.50.300">
    <property type="entry name" value="P-loop containing nucleotide triphosphate hydrolases"/>
    <property type="match status" value="1"/>
</dbReference>
<dbReference type="EMBL" id="JBEXAC010000002">
    <property type="protein sequence ID" value="MET7000201.1"/>
    <property type="molecule type" value="Genomic_DNA"/>
</dbReference>
<dbReference type="RefSeq" id="WP_354662761.1">
    <property type="nucleotide sequence ID" value="NZ_JBEXAC010000002.1"/>
</dbReference>
<evidence type="ECO:0000313" key="4">
    <source>
        <dbReference type="Proteomes" id="UP001549749"/>
    </source>
</evidence>
<reference evidence="3 4" key="1">
    <citation type="submission" date="2024-06" db="EMBL/GenBank/DDBJ databases">
        <title>Chitinophaga defluvii sp. nov., isolated from municipal sewage.</title>
        <authorList>
            <person name="Zhang L."/>
        </authorList>
    </citation>
    <scope>NUCLEOTIDE SEQUENCE [LARGE SCALE GENOMIC DNA]</scope>
    <source>
        <strain evidence="3 4">H8</strain>
    </source>
</reference>
<evidence type="ECO:0000256" key="1">
    <source>
        <dbReference type="SAM" id="Phobius"/>
    </source>
</evidence>
<dbReference type="Proteomes" id="UP001549749">
    <property type="component" value="Unassembled WGS sequence"/>
</dbReference>
<gene>
    <name evidence="3" type="ORF">ABR189_22610</name>
</gene>
<keyword evidence="1" id="KW-1133">Transmembrane helix</keyword>
<proteinExistence type="predicted"/>
<protein>
    <recommendedName>
        <fullName evidence="2">Novel STAND NTPase 1 domain-containing protein</fullName>
    </recommendedName>
</protein>
<feature type="transmembrane region" description="Helical" evidence="1">
    <location>
        <begin position="600"/>
        <end position="622"/>
    </location>
</feature>
<accession>A0ABV2TAY9</accession>
<keyword evidence="1" id="KW-0812">Transmembrane</keyword>
<keyword evidence="4" id="KW-1185">Reference proteome</keyword>
<organism evidence="3 4">
    <name type="scientific">Chitinophaga defluvii</name>
    <dbReference type="NCBI Taxonomy" id="3163343"/>
    <lineage>
        <taxon>Bacteria</taxon>
        <taxon>Pseudomonadati</taxon>
        <taxon>Bacteroidota</taxon>
        <taxon>Chitinophagia</taxon>
        <taxon>Chitinophagales</taxon>
        <taxon>Chitinophagaceae</taxon>
        <taxon>Chitinophaga</taxon>
    </lineage>
</organism>
<dbReference type="InterPro" id="IPR049052">
    <property type="entry name" value="nSTAND1"/>
</dbReference>
<evidence type="ECO:0000313" key="3">
    <source>
        <dbReference type="EMBL" id="MET7000201.1"/>
    </source>
</evidence>
<name>A0ABV2TAY9_9BACT</name>
<feature type="domain" description="Novel STAND NTPase 1" evidence="2">
    <location>
        <begin position="12"/>
        <end position="305"/>
    </location>
</feature>
<keyword evidence="1" id="KW-0472">Membrane</keyword>
<dbReference type="InterPro" id="IPR027417">
    <property type="entry name" value="P-loop_NTPase"/>
</dbReference>